<gene>
    <name evidence="2" type="ORF">Sradi_4292100</name>
</gene>
<accession>A0AAW2NMH3</accession>
<feature type="region of interest" description="Disordered" evidence="1">
    <location>
        <begin position="183"/>
        <end position="323"/>
    </location>
</feature>
<evidence type="ECO:0000313" key="2">
    <source>
        <dbReference type="EMBL" id="KAL0344608.1"/>
    </source>
</evidence>
<comment type="caution">
    <text evidence="2">The sequence shown here is derived from an EMBL/GenBank/DDBJ whole genome shotgun (WGS) entry which is preliminary data.</text>
</comment>
<dbReference type="GO" id="GO:0008017">
    <property type="term" value="F:microtubule binding"/>
    <property type="evidence" value="ECO:0007669"/>
    <property type="project" value="InterPro"/>
</dbReference>
<name>A0AAW2NMH3_SESRA</name>
<feature type="compositionally biased region" description="Polar residues" evidence="1">
    <location>
        <begin position="369"/>
        <end position="378"/>
    </location>
</feature>
<feature type="compositionally biased region" description="Low complexity" evidence="1">
    <location>
        <begin position="246"/>
        <end position="263"/>
    </location>
</feature>
<protein>
    <submittedName>
        <fullName evidence="2">Uncharacterized protein</fullName>
    </submittedName>
</protein>
<dbReference type="PANTHER" id="PTHR33737">
    <property type="entry name" value="OS05G0121800 PROTEIN"/>
    <property type="match status" value="1"/>
</dbReference>
<feature type="compositionally biased region" description="Polar residues" evidence="1">
    <location>
        <begin position="404"/>
        <end position="427"/>
    </location>
</feature>
<feature type="compositionally biased region" description="Low complexity" evidence="1">
    <location>
        <begin position="270"/>
        <end position="282"/>
    </location>
</feature>
<organism evidence="2">
    <name type="scientific">Sesamum radiatum</name>
    <name type="common">Black benniseed</name>
    <dbReference type="NCBI Taxonomy" id="300843"/>
    <lineage>
        <taxon>Eukaryota</taxon>
        <taxon>Viridiplantae</taxon>
        <taxon>Streptophyta</taxon>
        <taxon>Embryophyta</taxon>
        <taxon>Tracheophyta</taxon>
        <taxon>Spermatophyta</taxon>
        <taxon>Magnoliopsida</taxon>
        <taxon>eudicotyledons</taxon>
        <taxon>Gunneridae</taxon>
        <taxon>Pentapetalae</taxon>
        <taxon>asterids</taxon>
        <taxon>lamiids</taxon>
        <taxon>Lamiales</taxon>
        <taxon>Pedaliaceae</taxon>
        <taxon>Sesamum</taxon>
    </lineage>
</organism>
<reference evidence="2" key="1">
    <citation type="submission" date="2020-06" db="EMBL/GenBank/DDBJ databases">
        <authorList>
            <person name="Li T."/>
            <person name="Hu X."/>
            <person name="Zhang T."/>
            <person name="Song X."/>
            <person name="Zhang H."/>
            <person name="Dai N."/>
            <person name="Sheng W."/>
            <person name="Hou X."/>
            <person name="Wei L."/>
        </authorList>
    </citation>
    <scope>NUCLEOTIDE SEQUENCE</scope>
    <source>
        <strain evidence="2">G02</strain>
        <tissue evidence="2">Leaf</tissue>
    </source>
</reference>
<evidence type="ECO:0000256" key="1">
    <source>
        <dbReference type="SAM" id="MobiDB-lite"/>
    </source>
</evidence>
<feature type="region of interest" description="Disordered" evidence="1">
    <location>
        <begin position="471"/>
        <end position="490"/>
    </location>
</feature>
<proteinExistence type="predicted"/>
<feature type="region of interest" description="Disordered" evidence="1">
    <location>
        <begin position="347"/>
        <end position="427"/>
    </location>
</feature>
<feature type="compositionally biased region" description="Low complexity" evidence="1">
    <location>
        <begin position="474"/>
        <end position="490"/>
    </location>
</feature>
<dbReference type="EMBL" id="JACGWJ010000019">
    <property type="protein sequence ID" value="KAL0344608.1"/>
    <property type="molecule type" value="Genomic_DNA"/>
</dbReference>
<feature type="compositionally biased region" description="Polar residues" evidence="1">
    <location>
        <begin position="192"/>
        <end position="202"/>
    </location>
</feature>
<sequence>MEMEGSEKIDLEFEAHGLVDSFEFSGVVSAEKEVDSINDGHLPQLHESTEKRNGRYNLRKSLAWDSAFFTSAGSTESISTFQSDNLTLETLEDDLFVDIRASIQRSSKRTSNLMKSSSTRQHWRLIVQPFHNPKPGSKKTSGLQTVRMSKCQPKISGKIGSGKAIKQDSGHSQIMSIAKTGETNLLPKPPKTINSFIPTSTSTKRDSVGVGRLKPESGGLKPGIASSKGSQPPKVSVVSGARRVLPKPAVSSKSSLLAASTTTRVQPTRSSASSDSASSMSSGTPVKSSALTPRRNTGKSGSVGTGPSGSIPKTPSRALLKNKPAPSKLSAYLMSSKISSSVSPASSISEWSSASSSSSMFNQRSNNSRTSLDTSSCRSVDGDIIRLDPSNGPADQTADVHGNQEVSLTRNISKKSSTQTGTGQALTKPSGYKFCYTSKIICLQAKSSARTPNGHQQSQAGLIAVCPKNGAATLSPSRSSNSKLKSAKAPIARTSTSFGITKDSSPKATSPTSFQEKSHALVNTSSGKMDVKDSFSATDESFQKAEEVQAEHGVNQVVGEGMGTTIKESVADLNMHKSMGTGDIKTAYVEEIVASGPQHTERMEDILINQNHLKKIADPICKDTDKENRNVKYPGEEMTGDSKDAYHIVHELINQTLSTTTESVLPFPATASESAACRAPLALKNVFCSSEGIDMSKELATQVAVADKTGFILPSSEQKENS</sequence>
<dbReference type="AlphaFoldDB" id="A0AAW2NMH3"/>
<reference evidence="2" key="2">
    <citation type="journal article" date="2024" name="Plant">
        <title>Genomic evolution and insights into agronomic trait innovations of Sesamum species.</title>
        <authorList>
            <person name="Miao H."/>
            <person name="Wang L."/>
            <person name="Qu L."/>
            <person name="Liu H."/>
            <person name="Sun Y."/>
            <person name="Le M."/>
            <person name="Wang Q."/>
            <person name="Wei S."/>
            <person name="Zheng Y."/>
            <person name="Lin W."/>
            <person name="Duan Y."/>
            <person name="Cao H."/>
            <person name="Xiong S."/>
            <person name="Wang X."/>
            <person name="Wei L."/>
            <person name="Li C."/>
            <person name="Ma Q."/>
            <person name="Ju M."/>
            <person name="Zhao R."/>
            <person name="Li G."/>
            <person name="Mu C."/>
            <person name="Tian Q."/>
            <person name="Mei H."/>
            <person name="Zhang T."/>
            <person name="Gao T."/>
            <person name="Zhang H."/>
        </authorList>
    </citation>
    <scope>NUCLEOTIDE SEQUENCE</scope>
    <source>
        <strain evidence="2">G02</strain>
    </source>
</reference>
<dbReference type="InterPro" id="IPR045882">
    <property type="entry name" value="GPT1/2"/>
</dbReference>
<feature type="region of interest" description="Disordered" evidence="1">
    <location>
        <begin position="497"/>
        <end position="517"/>
    </location>
</feature>
<feature type="compositionally biased region" description="Polar residues" evidence="1">
    <location>
        <begin position="283"/>
        <end position="300"/>
    </location>
</feature>
<dbReference type="PANTHER" id="PTHR33737:SF2">
    <property type="entry name" value="OS12G0102700 PROTEIN"/>
    <property type="match status" value="1"/>
</dbReference>
<feature type="compositionally biased region" description="Low complexity" evidence="1">
    <location>
        <begin position="347"/>
        <end position="368"/>
    </location>
</feature>